<protein>
    <submittedName>
        <fullName evidence="1">DNA cytosine methyltransferase</fullName>
    </submittedName>
</protein>
<gene>
    <name evidence="1" type="ORF">IFT41_21855</name>
</gene>
<evidence type="ECO:0000313" key="2">
    <source>
        <dbReference type="Proteomes" id="UP000610459"/>
    </source>
</evidence>
<comment type="caution">
    <text evidence="1">The sequence shown here is derived from an EMBL/GenBank/DDBJ whole genome shotgun (WGS) entry which is preliminary data.</text>
</comment>
<dbReference type="EMBL" id="JACYNR010000021">
    <property type="protein sequence ID" value="MBD8128749.1"/>
    <property type="molecule type" value="Genomic_DNA"/>
</dbReference>
<evidence type="ECO:0000313" key="1">
    <source>
        <dbReference type="EMBL" id="MBD8128749.1"/>
    </source>
</evidence>
<name>A0ACC5PUT6_ENTAG</name>
<sequence length="253" mass="27072">MNELALFAGAGGGILGGYLLGWHTVCGVERDAYAAQVLAQRQNDRALRPFPIWSDVCSFDGTAWQGIVDVVSGGFPCQDISGAGKGAGIEGERSGLWREMARIIREVRPKFVFLENSPLLVGRGLAVVLGDLAKMGFDAEWCCLSASDLGASHQRDRIWLVAYPSGQHGVSRGGMVQGKNWRSQAQPGRLVSPPAHSKWRGGNTWPECEPKLCRVADEVACGVDRLKALGNGQVPRVAARAFSILGEKGVSDA</sequence>
<dbReference type="Proteomes" id="UP000610459">
    <property type="component" value="Unassembled WGS sequence"/>
</dbReference>
<proteinExistence type="predicted"/>
<keyword evidence="1" id="KW-0808">Transferase</keyword>
<accession>A0ACC5PUT6</accession>
<keyword evidence="2" id="KW-1185">Reference proteome</keyword>
<reference evidence="1 2" key="1">
    <citation type="journal article" date="2020" name="FEMS Microbiol. Ecol.">
        <title>Temporal dynamics of bacterial communities during seed development and maturation.</title>
        <authorList>
            <person name="Chesneau G."/>
            <person name="Torres-Cortes G."/>
            <person name="Briand M."/>
            <person name="Darrasse A."/>
            <person name="Preveaux A."/>
            <person name="Marais C."/>
            <person name="Jacques M.A."/>
            <person name="Shade A."/>
            <person name="Barret M."/>
        </authorList>
    </citation>
    <scope>NUCLEOTIDE SEQUENCE [LARGE SCALE GENOMIC DNA]</scope>
    <source>
        <strain evidence="1 2">CFBP13709</strain>
    </source>
</reference>
<organism evidence="1 2">
    <name type="scientific">Enterobacter agglomerans</name>
    <name type="common">Erwinia herbicola</name>
    <name type="synonym">Pantoea agglomerans</name>
    <dbReference type="NCBI Taxonomy" id="549"/>
    <lineage>
        <taxon>Bacteria</taxon>
        <taxon>Pseudomonadati</taxon>
        <taxon>Pseudomonadota</taxon>
        <taxon>Gammaproteobacteria</taxon>
        <taxon>Enterobacterales</taxon>
        <taxon>Erwiniaceae</taxon>
        <taxon>Pantoea</taxon>
        <taxon>Pantoea agglomerans group</taxon>
    </lineage>
</organism>
<keyword evidence="1" id="KW-0489">Methyltransferase</keyword>